<evidence type="ECO:0000256" key="3">
    <source>
        <dbReference type="ARBA" id="ARBA00022679"/>
    </source>
</evidence>
<dbReference type="GO" id="GO:0008168">
    <property type="term" value="F:methyltransferase activity"/>
    <property type="evidence" value="ECO:0007669"/>
    <property type="project" value="UniProtKB-KW"/>
</dbReference>
<protein>
    <recommendedName>
        <fullName evidence="16">Post-SET domain-containing protein</fullName>
    </recommendedName>
</protein>
<evidence type="ECO:0000256" key="6">
    <source>
        <dbReference type="ARBA" id="ARBA00022771"/>
    </source>
</evidence>
<keyword evidence="6" id="KW-0863">Zinc-finger</keyword>
<keyword evidence="11" id="KW-0539">Nucleus</keyword>
<reference evidence="15" key="1">
    <citation type="submission" date="2017-05" db="UniProtKB">
        <authorList>
            <consortium name="EnsemblMetazoa"/>
        </authorList>
    </citation>
    <scope>IDENTIFICATION</scope>
</reference>
<dbReference type="eggNOG" id="KOG1084">
    <property type="taxonomic scope" value="Eukaryota"/>
</dbReference>
<feature type="region of interest" description="Disordered" evidence="12">
    <location>
        <begin position="124"/>
        <end position="145"/>
    </location>
</feature>
<dbReference type="PANTHER" id="PTHR45838">
    <property type="entry name" value="HISTONE-LYSINE-N-METHYLTRANSFERASE 2 KMT2 FAMILY MEMBER"/>
    <property type="match status" value="1"/>
</dbReference>
<evidence type="ECO:0008006" key="16">
    <source>
        <dbReference type="Google" id="ProtNLM"/>
    </source>
</evidence>
<dbReference type="InterPro" id="IPR046341">
    <property type="entry name" value="SET_dom_sf"/>
</dbReference>
<evidence type="ECO:0000256" key="8">
    <source>
        <dbReference type="ARBA" id="ARBA00022853"/>
    </source>
</evidence>
<keyword evidence="5" id="KW-0677">Repeat</keyword>
<feature type="domain" description="Post-SET" evidence="13">
    <location>
        <begin position="392"/>
        <end position="408"/>
    </location>
</feature>
<keyword evidence="10" id="KW-0804">Transcription</keyword>
<dbReference type="GO" id="GO:0008270">
    <property type="term" value="F:zinc ion binding"/>
    <property type="evidence" value="ECO:0007669"/>
    <property type="project" value="UniProtKB-KW"/>
</dbReference>
<evidence type="ECO:0000256" key="1">
    <source>
        <dbReference type="ARBA" id="ARBA00004123"/>
    </source>
</evidence>
<evidence type="ECO:0000256" key="9">
    <source>
        <dbReference type="ARBA" id="ARBA00023015"/>
    </source>
</evidence>
<dbReference type="Gene3D" id="2.170.270.10">
    <property type="entry name" value="SET domain"/>
    <property type="match status" value="1"/>
</dbReference>
<evidence type="ECO:0000256" key="11">
    <source>
        <dbReference type="ARBA" id="ARBA00023242"/>
    </source>
</evidence>
<dbReference type="SUPFAM" id="SSF82199">
    <property type="entry name" value="SET domain"/>
    <property type="match status" value="1"/>
</dbReference>
<keyword evidence="2" id="KW-0489">Methyltransferase</keyword>
<dbReference type="Pfam" id="PF05964">
    <property type="entry name" value="FYRN"/>
    <property type="match status" value="1"/>
</dbReference>
<dbReference type="GO" id="GO:0032259">
    <property type="term" value="P:methylation"/>
    <property type="evidence" value="ECO:0007669"/>
    <property type="project" value="UniProtKB-KW"/>
</dbReference>
<name>A0A1X7T1S0_AMPQE</name>
<dbReference type="GO" id="GO:0006325">
    <property type="term" value="P:chromatin organization"/>
    <property type="evidence" value="ECO:0007669"/>
    <property type="project" value="UniProtKB-KW"/>
</dbReference>
<evidence type="ECO:0000256" key="7">
    <source>
        <dbReference type="ARBA" id="ARBA00022833"/>
    </source>
</evidence>
<keyword evidence="9" id="KW-0805">Transcription regulation</keyword>
<keyword evidence="3" id="KW-0808">Transferase</keyword>
<evidence type="ECO:0000256" key="5">
    <source>
        <dbReference type="ARBA" id="ARBA00022737"/>
    </source>
</evidence>
<evidence type="ECO:0000313" key="15">
    <source>
        <dbReference type="EnsemblMetazoa" id="Aqu2.1.08377_001"/>
    </source>
</evidence>
<dbReference type="InterPro" id="IPR003888">
    <property type="entry name" value="FYrich_N"/>
</dbReference>
<dbReference type="PROSITE" id="PS50868">
    <property type="entry name" value="POST_SET"/>
    <property type="match status" value="1"/>
</dbReference>
<evidence type="ECO:0000256" key="12">
    <source>
        <dbReference type="SAM" id="MobiDB-lite"/>
    </source>
</evidence>
<evidence type="ECO:0000259" key="14">
    <source>
        <dbReference type="PROSITE" id="PS51805"/>
    </source>
</evidence>
<keyword evidence="7" id="KW-0862">Zinc</keyword>
<evidence type="ECO:0000259" key="13">
    <source>
        <dbReference type="PROSITE" id="PS50868"/>
    </source>
</evidence>
<evidence type="ECO:0000256" key="10">
    <source>
        <dbReference type="ARBA" id="ARBA00023163"/>
    </source>
</evidence>
<dbReference type="GO" id="GO:0005634">
    <property type="term" value="C:nucleus"/>
    <property type="evidence" value="ECO:0007669"/>
    <property type="project" value="UniProtKB-SubCell"/>
</dbReference>
<accession>A0A1X7T1S0</accession>
<organism evidence="15">
    <name type="scientific">Amphimedon queenslandica</name>
    <name type="common">Sponge</name>
    <dbReference type="NCBI Taxonomy" id="400682"/>
    <lineage>
        <taxon>Eukaryota</taxon>
        <taxon>Metazoa</taxon>
        <taxon>Porifera</taxon>
        <taxon>Demospongiae</taxon>
        <taxon>Heteroscleromorpha</taxon>
        <taxon>Haplosclerida</taxon>
        <taxon>Niphatidae</taxon>
        <taxon>Amphimedon</taxon>
    </lineage>
</organism>
<dbReference type="InParanoid" id="A0A1X7T1S0"/>
<keyword evidence="8" id="KW-0156">Chromatin regulator</keyword>
<feature type="compositionally biased region" description="Pro residues" evidence="12">
    <location>
        <begin position="130"/>
        <end position="141"/>
    </location>
</feature>
<evidence type="ECO:0000256" key="2">
    <source>
        <dbReference type="ARBA" id="ARBA00022603"/>
    </source>
</evidence>
<dbReference type="PROSITE" id="PS51805">
    <property type="entry name" value="EPHD"/>
    <property type="match status" value="1"/>
</dbReference>
<dbReference type="SMART" id="SM00508">
    <property type="entry name" value="PostSET"/>
    <property type="match status" value="1"/>
</dbReference>
<dbReference type="EnsemblMetazoa" id="Aqu2.1.08377_001">
    <property type="protein sequence ID" value="Aqu2.1.08377_001"/>
    <property type="gene ID" value="Aqu2.1.08377"/>
</dbReference>
<dbReference type="OrthoDB" id="308383at2759"/>
<comment type="subcellular location">
    <subcellularLocation>
        <location evidence="1">Nucleus</location>
    </subcellularLocation>
</comment>
<feature type="domain" description="PHD-type" evidence="14">
    <location>
        <begin position="1"/>
        <end position="22"/>
    </location>
</feature>
<dbReference type="InterPro" id="IPR003889">
    <property type="entry name" value="FYrich_C"/>
</dbReference>
<dbReference type="PROSITE" id="PS51543">
    <property type="entry name" value="FYRC"/>
    <property type="match status" value="1"/>
</dbReference>
<dbReference type="Pfam" id="PF05965">
    <property type="entry name" value="FYRC"/>
    <property type="match status" value="1"/>
</dbReference>
<proteinExistence type="predicted"/>
<dbReference type="InterPro" id="IPR003616">
    <property type="entry name" value="Post-SET_dom"/>
</dbReference>
<dbReference type="STRING" id="400682.A0A1X7T1S0"/>
<dbReference type="AlphaFoldDB" id="A0A1X7T1S0"/>
<evidence type="ECO:0000256" key="4">
    <source>
        <dbReference type="ARBA" id="ARBA00022723"/>
    </source>
</evidence>
<sequence>MCARKKDCRFLSNKEVYCQQHSSLPVTSDTVKDEDMRVDRCIIIHTDNDRPGRKFTKSFPPQNIQLRIGSLLIRSAGSLSPLSDTICPSLLIPHSFSSSSLFWSLTTPTQWITYTLTVSADLPKEEPLPLTTPTPETPPTSPGDLRWPCVSTQVSSDPDSEGVWSAVSSKSQILSSPSLINNNVTDKSNPEIALRIFRIPKKTRSSSSSPPPTLAIGLTITAPSPVTSVHCPQSHREEETIRPVLPLDSPALNQWETGLPPHSVNSVQYELSNEEGQSWKGPDLKVLWESVVSELQDARHKLDLPFVPFFPDNVYSQFGLSNHLVLQLLEQLPDHEKCSRHNFIYYQPEKVSNWQQKRVIVNRTGCARSEGYNGIVPGEELTYDYKFPIEEAKIPCKCGSARCRKTLN</sequence>
<dbReference type="InterPro" id="IPR034732">
    <property type="entry name" value="EPHD"/>
</dbReference>
<keyword evidence="4" id="KW-0479">Metal-binding</keyword>